<dbReference type="GO" id="GO:0031902">
    <property type="term" value="C:late endosome membrane"/>
    <property type="evidence" value="ECO:0007669"/>
    <property type="project" value="UniProtKB-SubCell"/>
</dbReference>
<dbReference type="PANTHER" id="PTHR23323:SF26">
    <property type="entry name" value="VACUOLAR PROTEIN SORTING-ASSOCIATED PROTEIN 18 HOMOLOG"/>
    <property type="match status" value="1"/>
</dbReference>
<sequence length="882" mass="101387">MFVKQRSTFKPRYTEIITHMAISNDYLVIAKSNNVLMRIDLKKSGSVEPQAEIELNRIVPGVQLTGLFLDSTGNHLLISFSTELLYQHRKFPKPKPTSKLRGHEITAVGWHYISHTQSDSCTRPTLLGTSKGIIFEVDINADESIFMSSLEVYCKQLFDIGKGTDRAITGLQYHKQADADIYFVIVTTVNRLYKFVGKNSGPDERPLLQQLFNKYLNVPEGFQEIHSSLKYSCLQLYSNAPTSVPSYLGWLTETGIFCGEIDPSKMDNILSKTKMLSFPDTGSPPLSFVITDFHILLLYRDSVAVICSLSEAPVFKDDYDTEMNGKLVKITKDPVKGTIWVAAERALFRYKICDEDRNVWKIYSEKGDYELAKKFCKTPADKDQVLVKQAEALFNNKQYEESALHYAHTQSSVEEIALKFLEVQQDQALKTFLMKKLEKLRVMDKAHLTMLVIWILELILSQMGKLRIGGKQNTEIYESLQLDLDLFLKKPEVEKCILSNKNAIYDLIASHGDNKNLLKLAKAHKAYKKVINHYIYKGEYIKALDVLKEQDNDELWYDYAPTLVQGIPKITLSTIIMQKCLKPLRLLPALVAADTDQHSELIRYLEYCITDLNCQEQAVHNFLLSLYAQHRPDRLLSYLAMQGEEATMVNYDIGYAMRICQKYEHNEACVRLSALLDLWESAVDLALKVSVQVAKQTASQCPPHLSRKLWLKIAQHVVQEKNDISEAMQFLEECKLIKIEDILPFFPDFVTIDHFKDAICSSLHEYNQRILDLKEEMDDATRSAENIQNDISSFRSRYTVIEAEHVCVTCDLQLLLRPFYVFPCGHKFHTDCLIAELTSLIPEEEKRVIENLQVHRWLIAEQIVYQYSNSGRIFCYMYISKK</sequence>
<dbReference type="Pfam" id="PF26148">
    <property type="entry name" value="VPS18_RING_C"/>
    <property type="match status" value="1"/>
</dbReference>
<evidence type="ECO:0000256" key="9">
    <source>
        <dbReference type="SAM" id="Coils"/>
    </source>
</evidence>
<reference evidence="12 13" key="1">
    <citation type="submission" date="2024-07" db="EMBL/GenBank/DDBJ databases">
        <title>Chromosome-level genome assembly of the water stick insect Ranatra chinensis (Heteroptera: Nepidae).</title>
        <authorList>
            <person name="Liu X."/>
        </authorList>
    </citation>
    <scope>NUCLEOTIDE SEQUENCE [LARGE SCALE GENOMIC DNA]</scope>
    <source>
        <strain evidence="12">Cailab_2021Rc</strain>
        <tissue evidence="12">Muscle</tissue>
    </source>
</reference>
<keyword evidence="5" id="KW-0863">Zinc-finger</keyword>
<feature type="coiled-coil region" evidence="9">
    <location>
        <begin position="763"/>
        <end position="797"/>
    </location>
</feature>
<evidence type="ECO:0000259" key="11">
    <source>
        <dbReference type="Pfam" id="PF26148"/>
    </source>
</evidence>
<evidence type="ECO:0000313" key="12">
    <source>
        <dbReference type="EMBL" id="KAL1116066.1"/>
    </source>
</evidence>
<gene>
    <name evidence="12" type="ORF">AAG570_005561</name>
</gene>
<feature type="domain" description="Pep3/Vps18 beta-propeller" evidence="10">
    <location>
        <begin position="1"/>
        <end position="352"/>
    </location>
</feature>
<evidence type="ECO:0000256" key="3">
    <source>
        <dbReference type="ARBA" id="ARBA00017338"/>
    </source>
</evidence>
<comment type="subcellular location">
    <subcellularLocation>
        <location evidence="1">Late endosome membrane</location>
        <topology evidence="1">Peripheral membrane protein</topology>
        <orientation evidence="1">Cytoplasmic side</orientation>
    </subcellularLocation>
</comment>
<keyword evidence="4" id="KW-0479">Metal-binding</keyword>
<feature type="repeat" description="CHCR" evidence="8">
    <location>
        <begin position="560"/>
        <end position="726"/>
    </location>
</feature>
<dbReference type="GO" id="GO:0016050">
    <property type="term" value="P:vesicle organization"/>
    <property type="evidence" value="ECO:0007669"/>
    <property type="project" value="UniProtKB-ARBA"/>
</dbReference>
<evidence type="ECO:0000256" key="2">
    <source>
        <dbReference type="ARBA" id="ARBA00010454"/>
    </source>
</evidence>
<keyword evidence="6" id="KW-0862">Zinc</keyword>
<evidence type="ECO:0000256" key="1">
    <source>
        <dbReference type="ARBA" id="ARBA00004492"/>
    </source>
</evidence>
<dbReference type="InterPro" id="IPR007810">
    <property type="entry name" value="Pep3/Vps18_beta-prop"/>
</dbReference>
<accession>A0ABD0XXS6</accession>
<dbReference type="Pfam" id="PF05131">
    <property type="entry name" value="Pep3_Vps18"/>
    <property type="match status" value="1"/>
</dbReference>
<protein>
    <recommendedName>
        <fullName evidence="3">Vacuolar protein sorting-associated protein 18 homolog</fullName>
    </recommendedName>
</protein>
<organism evidence="12 13">
    <name type="scientific">Ranatra chinensis</name>
    <dbReference type="NCBI Taxonomy" id="642074"/>
    <lineage>
        <taxon>Eukaryota</taxon>
        <taxon>Metazoa</taxon>
        <taxon>Ecdysozoa</taxon>
        <taxon>Arthropoda</taxon>
        <taxon>Hexapoda</taxon>
        <taxon>Insecta</taxon>
        <taxon>Pterygota</taxon>
        <taxon>Neoptera</taxon>
        <taxon>Paraneoptera</taxon>
        <taxon>Hemiptera</taxon>
        <taxon>Heteroptera</taxon>
        <taxon>Panheteroptera</taxon>
        <taxon>Nepomorpha</taxon>
        <taxon>Nepidae</taxon>
        <taxon>Ranatrinae</taxon>
        <taxon>Ranatra</taxon>
    </lineage>
</organism>
<evidence type="ECO:0000256" key="4">
    <source>
        <dbReference type="ARBA" id="ARBA00022723"/>
    </source>
</evidence>
<dbReference type="PANTHER" id="PTHR23323">
    <property type="entry name" value="VACUOLAR PROTEIN SORTING-ASSOCIATED PROTEIN"/>
    <property type="match status" value="1"/>
</dbReference>
<comment type="caution">
    <text evidence="12">The sequence shown here is derived from an EMBL/GenBank/DDBJ whole genome shotgun (WGS) entry which is preliminary data.</text>
</comment>
<dbReference type="InterPro" id="IPR058919">
    <property type="entry name" value="Pep3/Vps18_RING_C"/>
</dbReference>
<evidence type="ECO:0000256" key="7">
    <source>
        <dbReference type="ARBA" id="ARBA00023136"/>
    </source>
</evidence>
<evidence type="ECO:0000256" key="6">
    <source>
        <dbReference type="ARBA" id="ARBA00022833"/>
    </source>
</evidence>
<dbReference type="EMBL" id="JBFDAA010000018">
    <property type="protein sequence ID" value="KAL1116066.1"/>
    <property type="molecule type" value="Genomic_DNA"/>
</dbReference>
<keyword evidence="13" id="KW-1185">Reference proteome</keyword>
<evidence type="ECO:0000313" key="13">
    <source>
        <dbReference type="Proteomes" id="UP001558652"/>
    </source>
</evidence>
<feature type="domain" description="Pep3/Vps18 RING C-terminal" evidence="11">
    <location>
        <begin position="802"/>
        <end position="855"/>
    </location>
</feature>
<dbReference type="GO" id="GO:0006886">
    <property type="term" value="P:intracellular protein transport"/>
    <property type="evidence" value="ECO:0007669"/>
    <property type="project" value="UniProtKB-UniRule"/>
</dbReference>
<dbReference type="PROSITE" id="PS50236">
    <property type="entry name" value="CHCR"/>
    <property type="match status" value="1"/>
</dbReference>
<keyword evidence="9" id="KW-0175">Coiled coil</keyword>
<dbReference type="GO" id="GO:0008270">
    <property type="term" value="F:zinc ion binding"/>
    <property type="evidence" value="ECO:0007669"/>
    <property type="project" value="UniProtKB-KW"/>
</dbReference>
<proteinExistence type="inferred from homology"/>
<evidence type="ECO:0000256" key="5">
    <source>
        <dbReference type="ARBA" id="ARBA00022771"/>
    </source>
</evidence>
<dbReference type="InterPro" id="IPR000547">
    <property type="entry name" value="Clathrin_H-chain/VPS_repeat"/>
</dbReference>
<name>A0ABD0XXS6_9HEMI</name>
<evidence type="ECO:0000256" key="8">
    <source>
        <dbReference type="PROSITE-ProRule" id="PRU01006"/>
    </source>
</evidence>
<evidence type="ECO:0000259" key="10">
    <source>
        <dbReference type="Pfam" id="PF05131"/>
    </source>
</evidence>
<keyword evidence="7" id="KW-0472">Membrane</keyword>
<dbReference type="Proteomes" id="UP001558652">
    <property type="component" value="Unassembled WGS sequence"/>
</dbReference>
<comment type="similarity">
    <text evidence="2">Belongs to the VPS18 family.</text>
</comment>
<dbReference type="AlphaFoldDB" id="A0ABD0XXS6"/>